<evidence type="ECO:0000313" key="1">
    <source>
        <dbReference type="EMBL" id="PAU94428.1"/>
    </source>
</evidence>
<sequence>MLYGVNHLAVCCLDTDKINYKGIKDAALYLLIIDVTIAYYNTDRFKLFYKILIPQLPEKLLLGYQI</sequence>
<dbReference type="AlphaFoldDB" id="A0A2A2GAQ5"/>
<dbReference type="Proteomes" id="UP000218831">
    <property type="component" value="Unassembled WGS sequence"/>
</dbReference>
<organism evidence="1 2">
    <name type="scientific">Fodinibius salipaludis</name>
    <dbReference type="NCBI Taxonomy" id="2032627"/>
    <lineage>
        <taxon>Bacteria</taxon>
        <taxon>Pseudomonadati</taxon>
        <taxon>Balneolota</taxon>
        <taxon>Balneolia</taxon>
        <taxon>Balneolales</taxon>
        <taxon>Balneolaceae</taxon>
        <taxon>Fodinibius</taxon>
    </lineage>
</organism>
<protein>
    <submittedName>
        <fullName evidence="1">Uncharacterized protein</fullName>
    </submittedName>
</protein>
<name>A0A2A2GAQ5_9BACT</name>
<comment type="caution">
    <text evidence="1">The sequence shown here is derived from an EMBL/GenBank/DDBJ whole genome shotgun (WGS) entry which is preliminary data.</text>
</comment>
<keyword evidence="2" id="KW-1185">Reference proteome</keyword>
<proteinExistence type="predicted"/>
<dbReference type="EMBL" id="NSKE01000004">
    <property type="protein sequence ID" value="PAU94428.1"/>
    <property type="molecule type" value="Genomic_DNA"/>
</dbReference>
<reference evidence="1 2" key="1">
    <citation type="submission" date="2017-08" db="EMBL/GenBank/DDBJ databases">
        <title>Aliifodinibius alkalisoli sp. nov., isolated from saline alkaline soil.</title>
        <authorList>
            <person name="Liu D."/>
            <person name="Zhang G."/>
        </authorList>
    </citation>
    <scope>NUCLEOTIDE SEQUENCE [LARGE SCALE GENOMIC DNA]</scope>
    <source>
        <strain evidence="1 2">WN023</strain>
    </source>
</reference>
<gene>
    <name evidence="1" type="ORF">CK503_06400</name>
</gene>
<accession>A0A2A2GAQ5</accession>
<evidence type="ECO:0000313" key="2">
    <source>
        <dbReference type="Proteomes" id="UP000218831"/>
    </source>
</evidence>